<dbReference type="Proteomes" id="UP001626536">
    <property type="component" value="Chromosome"/>
</dbReference>
<dbReference type="RefSeq" id="WP_407338325.1">
    <property type="nucleotide sequence ID" value="NZ_CP136862.1"/>
</dbReference>
<gene>
    <name evidence="1" type="ORF">RZS28_13870</name>
</gene>
<dbReference type="EMBL" id="CP136862">
    <property type="protein sequence ID" value="WOJ88887.1"/>
    <property type="molecule type" value="Genomic_DNA"/>
</dbReference>
<organism evidence="1 2">
    <name type="scientific">Methylocapsa polymorpha</name>
    <dbReference type="NCBI Taxonomy" id="3080828"/>
    <lineage>
        <taxon>Bacteria</taxon>
        <taxon>Pseudomonadati</taxon>
        <taxon>Pseudomonadota</taxon>
        <taxon>Alphaproteobacteria</taxon>
        <taxon>Hyphomicrobiales</taxon>
        <taxon>Beijerinckiaceae</taxon>
        <taxon>Methylocapsa</taxon>
    </lineage>
</organism>
<evidence type="ECO:0000313" key="1">
    <source>
        <dbReference type="EMBL" id="WOJ88887.1"/>
    </source>
</evidence>
<protein>
    <submittedName>
        <fullName evidence="1">Uncharacterized protein</fullName>
    </submittedName>
</protein>
<proteinExistence type="predicted"/>
<reference evidence="1 2" key="1">
    <citation type="submission" date="2023-10" db="EMBL/GenBank/DDBJ databases">
        <title>Novel methanotroph of the genus Methylocapsa from a subarctic wetland.</title>
        <authorList>
            <person name="Belova S.E."/>
            <person name="Oshkin I.Y."/>
            <person name="Miroshnikov K."/>
            <person name="Dedysh S.N."/>
        </authorList>
    </citation>
    <scope>NUCLEOTIDE SEQUENCE [LARGE SCALE GENOMIC DNA]</scope>
    <source>
        <strain evidence="1 2">RX1</strain>
    </source>
</reference>
<accession>A0ABZ0HNK7</accession>
<evidence type="ECO:0000313" key="2">
    <source>
        <dbReference type="Proteomes" id="UP001626536"/>
    </source>
</evidence>
<sequence>MGLVELILTVCSLSQPAACEERQLAFVDQGSLMQCMLQAPPTIAQWSDSHPDRQVVKWRCSYPNLAEKSI</sequence>
<keyword evidence="2" id="KW-1185">Reference proteome</keyword>
<name>A0ABZ0HNK7_9HYPH</name>